<dbReference type="PANTHER" id="PTHR33677:SF4">
    <property type="entry name" value="COPPER-SENSING TRANSCRIPTIONAL REPRESSOR CSOR"/>
    <property type="match status" value="1"/>
</dbReference>
<comment type="subcellular location">
    <subcellularLocation>
        <location evidence="1">Cytoplasm</location>
    </subcellularLocation>
</comment>
<dbReference type="eggNOG" id="COG1937">
    <property type="taxonomic scope" value="Bacteria"/>
</dbReference>
<dbReference type="Gene3D" id="1.20.58.1000">
    <property type="entry name" value="Metal-sensitive repressor, helix protomer"/>
    <property type="match status" value="1"/>
</dbReference>
<gene>
    <name evidence="7" type="primary">csoR</name>
    <name evidence="7" type="ordered locus">Curi_c01390</name>
</gene>
<keyword evidence="3" id="KW-0963">Cytoplasm</keyword>
<sequence length="87" mass="9819">MNEEKKKAVTLLKTSKGQIEAVIKMIEDDRYCVDIANQILAAKGLLEKANLKILEQHIKSCVKDAIVKGEGDEKIDEILSILDKYFK</sequence>
<keyword evidence="8" id="KW-1185">Reference proteome</keyword>
<dbReference type="OrthoDB" id="9811244at2"/>
<evidence type="ECO:0000256" key="6">
    <source>
        <dbReference type="ARBA" id="ARBA00041544"/>
    </source>
</evidence>
<comment type="subunit">
    <text evidence="2">Homodimer.</text>
</comment>
<reference evidence="7 8" key="1">
    <citation type="journal article" date="2012" name="PLoS ONE">
        <title>The purine-utilizing bacterium Clostridium acidurici 9a: a genome-guided metabolic reconsideration.</title>
        <authorList>
            <person name="Hartwich K."/>
            <person name="Poehlein A."/>
            <person name="Daniel R."/>
        </authorList>
    </citation>
    <scope>NUCLEOTIDE SEQUENCE [LARGE SCALE GENOMIC DNA]</scope>
    <source>
        <strain evidence="8">ATCC 7906 / DSM 604 / BCRC 14475 / CIP 104303 / KCTC 5404 / NCIMB 10678 / 9a</strain>
    </source>
</reference>
<dbReference type="GO" id="GO:0046872">
    <property type="term" value="F:metal ion binding"/>
    <property type="evidence" value="ECO:0007669"/>
    <property type="project" value="UniProtKB-KW"/>
</dbReference>
<dbReference type="GO" id="GO:0003677">
    <property type="term" value="F:DNA binding"/>
    <property type="evidence" value="ECO:0007669"/>
    <property type="project" value="InterPro"/>
</dbReference>
<dbReference type="PATRIC" id="fig|1128398.3.peg.139"/>
<dbReference type="HOGENOM" id="CLU_130332_2_2_9"/>
<evidence type="ECO:0000256" key="1">
    <source>
        <dbReference type="ARBA" id="ARBA00004496"/>
    </source>
</evidence>
<dbReference type="AlphaFoldDB" id="K0AVB8"/>
<dbReference type="GO" id="GO:0005737">
    <property type="term" value="C:cytoplasm"/>
    <property type="evidence" value="ECO:0007669"/>
    <property type="project" value="UniProtKB-SubCell"/>
</dbReference>
<dbReference type="RefSeq" id="WP_014966356.1">
    <property type="nucleotide sequence ID" value="NC_018664.1"/>
</dbReference>
<dbReference type="EMBL" id="CP003326">
    <property type="protein sequence ID" value="AFS77219.1"/>
    <property type="molecule type" value="Genomic_DNA"/>
</dbReference>
<keyword evidence="4" id="KW-0479">Metal-binding</keyword>
<evidence type="ECO:0000256" key="5">
    <source>
        <dbReference type="ARBA" id="ARBA00039938"/>
    </source>
</evidence>
<proteinExistence type="predicted"/>
<evidence type="ECO:0000256" key="4">
    <source>
        <dbReference type="ARBA" id="ARBA00022723"/>
    </source>
</evidence>
<name>K0AVB8_GOTA9</name>
<dbReference type="Pfam" id="PF02583">
    <property type="entry name" value="Trns_repr_metal"/>
    <property type="match status" value="1"/>
</dbReference>
<dbReference type="CDD" id="cd10159">
    <property type="entry name" value="CsoR-like_DUF156_2"/>
    <property type="match status" value="1"/>
</dbReference>
<dbReference type="GO" id="GO:0045892">
    <property type="term" value="P:negative regulation of DNA-templated transcription"/>
    <property type="evidence" value="ECO:0007669"/>
    <property type="project" value="UniProtKB-ARBA"/>
</dbReference>
<dbReference type="InterPro" id="IPR003735">
    <property type="entry name" value="Metal_Tscrpt_repr"/>
</dbReference>
<dbReference type="KEGG" id="cad:Curi_c01390"/>
<dbReference type="PANTHER" id="PTHR33677">
    <property type="entry name" value="TRANSCRIPTIONAL REPRESSOR FRMR-RELATED"/>
    <property type="match status" value="1"/>
</dbReference>
<evidence type="ECO:0000313" key="7">
    <source>
        <dbReference type="EMBL" id="AFS77219.1"/>
    </source>
</evidence>
<evidence type="ECO:0000313" key="8">
    <source>
        <dbReference type="Proteomes" id="UP000006094"/>
    </source>
</evidence>
<accession>K0AVB8</accession>
<organism evidence="7 8">
    <name type="scientific">Gottschalkia acidurici (strain ATCC 7906 / DSM 604 / BCRC 14475 / CIP 104303 / KCTC 5404 / NCIMB 10678 / 9a)</name>
    <name type="common">Clostridium acidurici</name>
    <dbReference type="NCBI Taxonomy" id="1128398"/>
    <lineage>
        <taxon>Bacteria</taxon>
        <taxon>Bacillati</taxon>
        <taxon>Bacillota</taxon>
        <taxon>Tissierellia</taxon>
        <taxon>Tissierellales</taxon>
        <taxon>Gottschalkiaceae</taxon>
        <taxon>Gottschalkia</taxon>
    </lineage>
</organism>
<dbReference type="STRING" id="1128398.Curi_c01390"/>
<dbReference type="Proteomes" id="UP000006094">
    <property type="component" value="Chromosome"/>
</dbReference>
<evidence type="ECO:0000256" key="2">
    <source>
        <dbReference type="ARBA" id="ARBA00011738"/>
    </source>
</evidence>
<evidence type="ECO:0000256" key="3">
    <source>
        <dbReference type="ARBA" id="ARBA00022490"/>
    </source>
</evidence>
<protein>
    <recommendedName>
        <fullName evidence="5">Copper-sensing transcriptional repressor CsoR</fullName>
    </recommendedName>
    <alternativeName>
        <fullName evidence="6">Copper-sensitive operon repressor</fullName>
    </alternativeName>
</protein>
<dbReference type="InterPro" id="IPR038390">
    <property type="entry name" value="Metal_Tscrpt_repr_sf"/>
</dbReference>